<dbReference type="CDD" id="cd02989">
    <property type="entry name" value="Phd_like_TxnDC9"/>
    <property type="match status" value="1"/>
</dbReference>
<dbReference type="EMBL" id="MVBO01000084">
    <property type="protein sequence ID" value="OZJ03460.1"/>
    <property type="molecule type" value="Genomic_DNA"/>
</dbReference>
<protein>
    <recommendedName>
        <fullName evidence="2">Phosducin domain-containing protein</fullName>
    </recommendedName>
</protein>
<reference evidence="3 4" key="1">
    <citation type="journal article" date="2017" name="Mycologia">
        <title>Bifiguratus adelaidae, gen. et sp. nov., a new member of Mucoromycotina in endophytic and soil-dwelling habitats.</title>
        <authorList>
            <person name="Torres-Cruz T.J."/>
            <person name="Billingsley Tobias T.L."/>
            <person name="Almatruk M."/>
            <person name="Hesse C."/>
            <person name="Kuske C.R."/>
            <person name="Desiro A."/>
            <person name="Benucci G.M."/>
            <person name="Bonito G."/>
            <person name="Stajich J.E."/>
            <person name="Dunlap C."/>
            <person name="Arnold A.E."/>
            <person name="Porras-Alfaro A."/>
        </authorList>
    </citation>
    <scope>NUCLEOTIDE SEQUENCE [LARGE SCALE GENOMIC DNA]</scope>
    <source>
        <strain evidence="3 4">AZ0501</strain>
    </source>
</reference>
<dbReference type="Proteomes" id="UP000242875">
    <property type="component" value="Unassembled WGS sequence"/>
</dbReference>
<dbReference type="InterPro" id="IPR036249">
    <property type="entry name" value="Thioredoxin-like_sf"/>
</dbReference>
<dbReference type="PANTHER" id="PTHR21148">
    <property type="entry name" value="THIOREDOXIN DOMAIN-CONTAINING PROTEIN 9"/>
    <property type="match status" value="1"/>
</dbReference>
<accession>A0A261XYM4</accession>
<dbReference type="Gene3D" id="3.40.30.10">
    <property type="entry name" value="Glutaredoxin"/>
    <property type="match status" value="1"/>
</dbReference>
<evidence type="ECO:0000313" key="4">
    <source>
        <dbReference type="Proteomes" id="UP000242875"/>
    </source>
</evidence>
<comment type="caution">
    <text evidence="3">The sequence shown here is derived from an EMBL/GenBank/DDBJ whole genome shotgun (WGS) entry which is preliminary data.</text>
</comment>
<feature type="domain" description="Phosducin" evidence="2">
    <location>
        <begin position="22"/>
        <end position="179"/>
    </location>
</feature>
<evidence type="ECO:0000313" key="3">
    <source>
        <dbReference type="EMBL" id="OZJ03460.1"/>
    </source>
</evidence>
<gene>
    <name evidence="3" type="ORF">BZG36_02751</name>
</gene>
<comment type="similarity">
    <text evidence="1">Belongs to the phosducin family.</text>
</comment>
<dbReference type="OrthoDB" id="10257948at2759"/>
<sequence length="200" mass="22714">MADVERRNDADLDDDDLLLEELERDDDAMMASLREARMGEIQAETAKRQMMRENNHGVCDEVLDEKALMDMVTSTAHIVIHFFHKDFRRCDIMDKHLKEVAAKYYTTKFVKINVDNAPFLVVKLQVKILPCVLCFIDGNCVDRIIGFEELGNTDAFQTASLEFRLGQSGVVKTRANTITIGTKKKSIFGNEDSGEDDDDD</sequence>
<keyword evidence="4" id="KW-1185">Reference proteome</keyword>
<evidence type="ECO:0000256" key="1">
    <source>
        <dbReference type="ARBA" id="ARBA00009686"/>
    </source>
</evidence>
<organism evidence="3 4">
    <name type="scientific">Bifiguratus adelaidae</name>
    <dbReference type="NCBI Taxonomy" id="1938954"/>
    <lineage>
        <taxon>Eukaryota</taxon>
        <taxon>Fungi</taxon>
        <taxon>Fungi incertae sedis</taxon>
        <taxon>Mucoromycota</taxon>
        <taxon>Mucoromycotina</taxon>
        <taxon>Endogonomycetes</taxon>
        <taxon>Endogonales</taxon>
        <taxon>Endogonales incertae sedis</taxon>
        <taxon>Bifiguratus</taxon>
    </lineage>
</organism>
<dbReference type="AlphaFoldDB" id="A0A261XYM4"/>
<name>A0A261XYM4_9FUNG</name>
<evidence type="ECO:0000259" key="2">
    <source>
        <dbReference type="Pfam" id="PF02114"/>
    </source>
</evidence>
<dbReference type="Pfam" id="PF02114">
    <property type="entry name" value="Phosducin"/>
    <property type="match status" value="1"/>
</dbReference>
<dbReference type="SUPFAM" id="SSF52833">
    <property type="entry name" value="Thioredoxin-like"/>
    <property type="match status" value="1"/>
</dbReference>
<dbReference type="InterPro" id="IPR024253">
    <property type="entry name" value="Phosducin_thioredoxin-like_dom"/>
</dbReference>
<proteinExistence type="inferred from homology"/>